<accession>G8TZI1</accession>
<dbReference type="AlphaFoldDB" id="G8TZI1"/>
<dbReference type="PROSITE" id="PS51257">
    <property type="entry name" value="PROKAR_LIPOPROTEIN"/>
    <property type="match status" value="1"/>
</dbReference>
<evidence type="ECO:0000256" key="2">
    <source>
        <dbReference type="SAM" id="SignalP"/>
    </source>
</evidence>
<feature type="signal peptide" evidence="2">
    <location>
        <begin position="1"/>
        <end position="19"/>
    </location>
</feature>
<name>G8TZI1_SULAD</name>
<dbReference type="EMBL" id="CP003179">
    <property type="protein sequence ID" value="AEW05221.1"/>
    <property type="molecule type" value="Genomic_DNA"/>
</dbReference>
<gene>
    <name evidence="3" type="ordered locus">Sulac_1725</name>
</gene>
<feature type="region of interest" description="Disordered" evidence="1">
    <location>
        <begin position="26"/>
        <end position="80"/>
    </location>
</feature>
<sequence>MHKLHIALFGLAAVAGLLAGCGGPATVSTKVSEPSPTSTVSSPTPSTSPASTSSNGPSNAPSSAPAVPPSASPSGTPSSAVSWVSVTIPGPVGTPIGYGIFPSTWGAPSVQTGANGGGTITYSSPNNADQIQFTVSSSYGFNHNSLVQSDPFNPDMPVPNGCTMNQQVNQDWYVFGCSNGAIGAVFTQPDYSGGVMVIGSGPDTQIIDHILANVHLYNADIGLGG</sequence>
<evidence type="ECO:0000313" key="4">
    <source>
        <dbReference type="Proteomes" id="UP000005439"/>
    </source>
</evidence>
<dbReference type="Proteomes" id="UP000005439">
    <property type="component" value="Chromosome"/>
</dbReference>
<dbReference type="KEGG" id="sap:Sulac_1725"/>
<dbReference type="STRING" id="679936.Sulac_1725"/>
<keyword evidence="2" id="KW-0732">Signal</keyword>
<reference evidence="4" key="1">
    <citation type="submission" date="2011-12" db="EMBL/GenBank/DDBJ databases">
        <title>The complete genome of chromosome of Sulfobacillus acidophilus DSM 10332.</title>
        <authorList>
            <person name="Lucas S."/>
            <person name="Han J."/>
            <person name="Lapidus A."/>
            <person name="Bruce D."/>
            <person name="Goodwin L."/>
            <person name="Pitluck S."/>
            <person name="Peters L."/>
            <person name="Kyrpides N."/>
            <person name="Mavromatis K."/>
            <person name="Ivanova N."/>
            <person name="Mikhailova N."/>
            <person name="Chertkov O."/>
            <person name="Saunders E."/>
            <person name="Detter J.C."/>
            <person name="Tapia R."/>
            <person name="Han C."/>
            <person name="Land M."/>
            <person name="Hauser L."/>
            <person name="Markowitz V."/>
            <person name="Cheng J.-F."/>
            <person name="Hugenholtz P."/>
            <person name="Woyke T."/>
            <person name="Wu D."/>
            <person name="Pukall R."/>
            <person name="Gehrich-Schroeter G."/>
            <person name="Schneider S."/>
            <person name="Klenk H.-P."/>
            <person name="Eisen J.A."/>
        </authorList>
    </citation>
    <scope>NUCLEOTIDE SEQUENCE [LARGE SCALE GENOMIC DNA]</scope>
    <source>
        <strain evidence="4">ATCC 700253 / DSM 10332 / NAL</strain>
    </source>
</reference>
<keyword evidence="4" id="KW-1185">Reference proteome</keyword>
<evidence type="ECO:0000313" key="3">
    <source>
        <dbReference type="EMBL" id="AEW05221.1"/>
    </source>
</evidence>
<feature type="chain" id="PRO_5038631731" evidence="2">
    <location>
        <begin position="20"/>
        <end position="225"/>
    </location>
</feature>
<organism evidence="3 4">
    <name type="scientific">Sulfobacillus acidophilus (strain ATCC 700253 / DSM 10332 / NAL)</name>
    <dbReference type="NCBI Taxonomy" id="679936"/>
    <lineage>
        <taxon>Bacteria</taxon>
        <taxon>Bacillati</taxon>
        <taxon>Bacillota</taxon>
        <taxon>Clostridia</taxon>
        <taxon>Eubacteriales</taxon>
        <taxon>Clostridiales Family XVII. Incertae Sedis</taxon>
        <taxon>Sulfobacillus</taxon>
    </lineage>
</organism>
<protein>
    <submittedName>
        <fullName evidence="3">Uncharacterized protein</fullName>
    </submittedName>
</protein>
<proteinExistence type="predicted"/>
<evidence type="ECO:0000256" key="1">
    <source>
        <dbReference type="SAM" id="MobiDB-lite"/>
    </source>
</evidence>
<dbReference type="HOGENOM" id="CLU_1229348_0_0_9"/>
<feature type="compositionally biased region" description="Low complexity" evidence="1">
    <location>
        <begin position="26"/>
        <end position="65"/>
    </location>
</feature>
<reference evidence="3 4" key="2">
    <citation type="journal article" date="2012" name="Stand. Genomic Sci.">
        <title>Complete genome sequence of the moderately thermophilic mineral-sulfide-oxidizing firmicute Sulfobacillus acidophilus type strain (NAL(T)).</title>
        <authorList>
            <person name="Anderson I."/>
            <person name="Chertkov O."/>
            <person name="Chen A."/>
            <person name="Saunders E."/>
            <person name="Lapidus A."/>
            <person name="Nolan M."/>
            <person name="Lucas S."/>
            <person name="Hammon N."/>
            <person name="Deshpande S."/>
            <person name="Cheng J.F."/>
            <person name="Han C."/>
            <person name="Tapia R."/>
            <person name="Goodwin L.A."/>
            <person name="Pitluck S."/>
            <person name="Liolios K."/>
            <person name="Pagani I."/>
            <person name="Ivanova N."/>
            <person name="Mikhailova N."/>
            <person name="Pati A."/>
            <person name="Palaniappan K."/>
            <person name="Land M."/>
            <person name="Pan C."/>
            <person name="Rohde M."/>
            <person name="Pukall R."/>
            <person name="Goker M."/>
            <person name="Detter J.C."/>
            <person name="Woyke T."/>
            <person name="Bristow J."/>
            <person name="Eisen J.A."/>
            <person name="Markowitz V."/>
            <person name="Hugenholtz P."/>
            <person name="Kyrpides N.C."/>
            <person name="Klenk H.P."/>
            <person name="Mavromatis K."/>
        </authorList>
    </citation>
    <scope>NUCLEOTIDE SEQUENCE [LARGE SCALE GENOMIC DNA]</scope>
    <source>
        <strain evidence="4">ATCC 700253 / DSM 10332 / NAL</strain>
    </source>
</reference>